<dbReference type="OrthoDB" id="6401843at2"/>
<feature type="chain" id="PRO_5020660281" evidence="1">
    <location>
        <begin position="22"/>
        <end position="108"/>
    </location>
</feature>
<dbReference type="Proteomes" id="UP000305674">
    <property type="component" value="Unassembled WGS sequence"/>
</dbReference>
<gene>
    <name evidence="2" type="ORF">FCL40_11635</name>
</gene>
<keyword evidence="3" id="KW-1185">Reference proteome</keyword>
<sequence>MKKLMILMVASVLGAPAAANHYGVRLSELAQAPKTEVKVVAQADSREALMQQLAVQWGDAPDINRLLAEQPTAAGAESKIRTKRVVDKCYHSVQAVACTTKVVYQLIE</sequence>
<protein>
    <submittedName>
        <fullName evidence="2">Uncharacterized protein</fullName>
    </submittedName>
</protein>
<reference evidence="2 3" key="1">
    <citation type="submission" date="2019-04" db="EMBL/GenBank/DDBJ databases">
        <authorList>
            <person name="Hwang J.C."/>
        </authorList>
    </citation>
    <scope>NUCLEOTIDE SEQUENCE [LARGE SCALE GENOMIC DNA]</scope>
    <source>
        <strain evidence="2 3">IMCC35001</strain>
    </source>
</reference>
<organism evidence="2 3">
    <name type="scientific">Ferrimonas sediminicola</name>
    <dbReference type="NCBI Taxonomy" id="2569538"/>
    <lineage>
        <taxon>Bacteria</taxon>
        <taxon>Pseudomonadati</taxon>
        <taxon>Pseudomonadota</taxon>
        <taxon>Gammaproteobacteria</taxon>
        <taxon>Alteromonadales</taxon>
        <taxon>Ferrimonadaceae</taxon>
        <taxon>Ferrimonas</taxon>
    </lineage>
</organism>
<dbReference type="AlphaFoldDB" id="A0A4U1BDW1"/>
<dbReference type="RefSeq" id="WP_136853468.1">
    <property type="nucleotide sequence ID" value="NZ_SWCI01000006.1"/>
</dbReference>
<evidence type="ECO:0000256" key="1">
    <source>
        <dbReference type="SAM" id="SignalP"/>
    </source>
</evidence>
<evidence type="ECO:0000313" key="3">
    <source>
        <dbReference type="Proteomes" id="UP000305674"/>
    </source>
</evidence>
<comment type="caution">
    <text evidence="2">The sequence shown here is derived from an EMBL/GenBank/DDBJ whole genome shotgun (WGS) entry which is preliminary data.</text>
</comment>
<proteinExistence type="predicted"/>
<evidence type="ECO:0000313" key="2">
    <source>
        <dbReference type="EMBL" id="TKB48791.1"/>
    </source>
</evidence>
<name>A0A4U1BDW1_9GAMM</name>
<accession>A0A4U1BDW1</accession>
<feature type="signal peptide" evidence="1">
    <location>
        <begin position="1"/>
        <end position="21"/>
    </location>
</feature>
<keyword evidence="1" id="KW-0732">Signal</keyword>
<dbReference type="EMBL" id="SWCI01000006">
    <property type="protein sequence ID" value="TKB48791.1"/>
    <property type="molecule type" value="Genomic_DNA"/>
</dbReference>